<dbReference type="PANTHER" id="PTHR35791:SF1">
    <property type="entry name" value="UPF0754 MEMBRANE PROTEIN YHEB"/>
    <property type="match status" value="1"/>
</dbReference>
<organism evidence="7 8">
    <name type="scientific">Shouchella lonarensis</name>
    <dbReference type="NCBI Taxonomy" id="1464122"/>
    <lineage>
        <taxon>Bacteria</taxon>
        <taxon>Bacillati</taxon>
        <taxon>Bacillota</taxon>
        <taxon>Bacilli</taxon>
        <taxon>Bacillales</taxon>
        <taxon>Bacillaceae</taxon>
        <taxon>Shouchella</taxon>
    </lineage>
</organism>
<accession>A0A1G6JVV3</accession>
<dbReference type="PIRSF" id="PIRSF032178">
    <property type="entry name" value="UCP032178"/>
    <property type="match status" value="1"/>
</dbReference>
<dbReference type="Proteomes" id="UP000242662">
    <property type="component" value="Unassembled WGS sequence"/>
</dbReference>
<gene>
    <name evidence="7" type="ORF">SAMN05421737_106109</name>
</gene>
<keyword evidence="4 6" id="KW-1133">Transmembrane helix</keyword>
<dbReference type="GO" id="GO:0005886">
    <property type="term" value="C:plasma membrane"/>
    <property type="evidence" value="ECO:0007669"/>
    <property type="project" value="UniProtKB-SubCell"/>
</dbReference>
<evidence type="ECO:0000313" key="8">
    <source>
        <dbReference type="Proteomes" id="UP000242662"/>
    </source>
</evidence>
<protein>
    <submittedName>
        <fullName evidence="7">Uncharacterized membrane protein YheB, UPF0754 family</fullName>
    </submittedName>
</protein>
<reference evidence="8" key="1">
    <citation type="submission" date="2016-09" db="EMBL/GenBank/DDBJ databases">
        <authorList>
            <person name="Varghese N."/>
            <person name="Submissions S."/>
        </authorList>
    </citation>
    <scope>NUCLEOTIDE SEQUENCE [LARGE SCALE GENOMIC DNA]</scope>
    <source>
        <strain evidence="8">25nlg</strain>
    </source>
</reference>
<evidence type="ECO:0000256" key="6">
    <source>
        <dbReference type="SAM" id="Phobius"/>
    </source>
</evidence>
<dbReference type="AlphaFoldDB" id="A0A1G6JVV3"/>
<dbReference type="RefSeq" id="WP_141769867.1">
    <property type="nucleotide sequence ID" value="NZ_FMYM01000006.1"/>
</dbReference>
<dbReference type="Pfam" id="PF04286">
    <property type="entry name" value="DUF445"/>
    <property type="match status" value="1"/>
</dbReference>
<keyword evidence="8" id="KW-1185">Reference proteome</keyword>
<proteinExistence type="inferred from homology"/>
<dbReference type="STRING" id="1464122.SAMN05421737_106109"/>
<keyword evidence="3 6" id="KW-0812">Transmembrane</keyword>
<dbReference type="PANTHER" id="PTHR35791">
    <property type="entry name" value="UPF0754 MEMBRANE PROTEIN YHEB"/>
    <property type="match status" value="1"/>
</dbReference>
<feature type="transmembrane region" description="Helical" evidence="6">
    <location>
        <begin position="6"/>
        <end position="30"/>
    </location>
</feature>
<dbReference type="OrthoDB" id="9787430at2"/>
<name>A0A1G6JVV3_9BACI</name>
<comment type="similarity">
    <text evidence="2">Belongs to the UPF0754 family.</text>
</comment>
<evidence type="ECO:0000313" key="7">
    <source>
        <dbReference type="EMBL" id="SDC22870.1"/>
    </source>
</evidence>
<evidence type="ECO:0000256" key="1">
    <source>
        <dbReference type="ARBA" id="ARBA00004236"/>
    </source>
</evidence>
<dbReference type="EMBL" id="FMYM01000006">
    <property type="protein sequence ID" value="SDC22870.1"/>
    <property type="molecule type" value="Genomic_DNA"/>
</dbReference>
<evidence type="ECO:0000256" key="5">
    <source>
        <dbReference type="ARBA" id="ARBA00023136"/>
    </source>
</evidence>
<feature type="transmembrane region" description="Helical" evidence="6">
    <location>
        <begin position="356"/>
        <end position="378"/>
    </location>
</feature>
<dbReference type="InterPro" id="IPR016991">
    <property type="entry name" value="UCP032178"/>
</dbReference>
<evidence type="ECO:0000256" key="3">
    <source>
        <dbReference type="ARBA" id="ARBA00022692"/>
    </source>
</evidence>
<comment type="subcellular location">
    <subcellularLocation>
        <location evidence="1">Cell membrane</location>
    </subcellularLocation>
</comment>
<dbReference type="InterPro" id="IPR007383">
    <property type="entry name" value="DUF445"/>
</dbReference>
<sequence length="379" mass="43585">MNVIVLILFMATVGALVGAATNLLAIRMLFRPYRAYKIGRYQVPFTPGLLPKRQQELSVQLGRIVGQHLLTAEGIEKQLGASPFVKEMTTWTQETVRAWLQREESVAYFFQKWFQIDVRRERLTSLSKKWLETKLTTFLEENKDRPVEALLPPALAQQVTDWLPKAVHLFLEKGQQYIESAEGQKAISSMVERFIETKGKLGSMVSMFISREKLVDMLTPEIKRLLADERTKEMAERFLQQEWEKFQTRPLQSFELTAYVSPISEKVILTFEGEVPLLDWLDAPLYTWTSAYENNVVDEWVPNVVQQVLVYIQGQVKSLLQKLKIEEIIQVQVASLSMPHLEKLILAVTKQELRMITYFGGLIGAVVGCLQALIVQFLY</sequence>
<evidence type="ECO:0000256" key="4">
    <source>
        <dbReference type="ARBA" id="ARBA00022989"/>
    </source>
</evidence>
<keyword evidence="5 6" id="KW-0472">Membrane</keyword>
<evidence type="ECO:0000256" key="2">
    <source>
        <dbReference type="ARBA" id="ARBA00008053"/>
    </source>
</evidence>